<dbReference type="GO" id="GO:0003677">
    <property type="term" value="F:DNA binding"/>
    <property type="evidence" value="ECO:0007669"/>
    <property type="project" value="InterPro"/>
</dbReference>
<dbReference type="Gene3D" id="3.30.450.40">
    <property type="match status" value="1"/>
</dbReference>
<keyword evidence="3" id="KW-0346">Stress response</keyword>
<sequence>MEDLTPRQIELLKAIINEYTTTGEPVGSDILDKKYNLGVSPATIRNEMVELAKKKYLKKEYFSSGRIPTAIAFRFYIKNLLNEKELSTAEEVSSKSDIWDFRKELHQLLQHATHSLARRTNMLAVATTSQGDVYYFGINNVLANKEFWDLDRARSLFERFDEFRFWTNILEEFEKLEEGLLFMFPDESEPELEGMASVFGEFSTPALKGAIGVIGPRRMRYEVIIPNVRYFTELIESAMQK</sequence>
<dbReference type="SUPFAM" id="SSF46785">
    <property type="entry name" value="Winged helix' DNA-binding domain"/>
    <property type="match status" value="1"/>
</dbReference>
<reference evidence="6 7" key="1">
    <citation type="journal article" date="2016" name="Nat. Commun.">
        <title>Thousands of microbial genomes shed light on interconnected biogeochemical processes in an aquifer system.</title>
        <authorList>
            <person name="Anantharaman K."/>
            <person name="Brown C.T."/>
            <person name="Hug L.A."/>
            <person name="Sharon I."/>
            <person name="Castelle C.J."/>
            <person name="Probst A.J."/>
            <person name="Thomas B.C."/>
            <person name="Singh A."/>
            <person name="Wilkins M.J."/>
            <person name="Karaoz U."/>
            <person name="Brodie E.L."/>
            <person name="Williams K.H."/>
            <person name="Hubbard S.S."/>
            <person name="Banfield J.F."/>
        </authorList>
    </citation>
    <scope>NUCLEOTIDE SEQUENCE [LARGE SCALE GENOMIC DNA]</scope>
</reference>
<evidence type="ECO:0000313" key="7">
    <source>
        <dbReference type="Proteomes" id="UP000177159"/>
    </source>
</evidence>
<protein>
    <recommendedName>
        <fullName evidence="5">Heat-inducible transcription repressor HrcA C-terminal domain-containing protein</fullName>
    </recommendedName>
</protein>
<dbReference type="AlphaFoldDB" id="A0A1F7GZV5"/>
<dbReference type="EMBL" id="MFZM01000009">
    <property type="protein sequence ID" value="OGK24323.1"/>
    <property type="molecule type" value="Genomic_DNA"/>
</dbReference>
<comment type="caution">
    <text evidence="6">The sequence shown here is derived from an EMBL/GenBank/DDBJ whole genome shotgun (WGS) entry which is preliminary data.</text>
</comment>
<dbReference type="Pfam" id="PF01628">
    <property type="entry name" value="HrcA"/>
    <property type="match status" value="1"/>
</dbReference>
<feature type="domain" description="Heat-inducible transcription repressor HrcA C-terminal" evidence="5">
    <location>
        <begin position="76"/>
        <end position="225"/>
    </location>
</feature>
<proteinExistence type="predicted"/>
<dbReference type="Proteomes" id="UP000177159">
    <property type="component" value="Unassembled WGS sequence"/>
</dbReference>
<evidence type="ECO:0000256" key="4">
    <source>
        <dbReference type="ARBA" id="ARBA00023163"/>
    </source>
</evidence>
<dbReference type="InterPro" id="IPR021153">
    <property type="entry name" value="HrcA_C"/>
</dbReference>
<evidence type="ECO:0000256" key="3">
    <source>
        <dbReference type="ARBA" id="ARBA00023016"/>
    </source>
</evidence>
<dbReference type="SUPFAM" id="SSF55781">
    <property type="entry name" value="GAF domain-like"/>
    <property type="match status" value="1"/>
</dbReference>
<gene>
    <name evidence="6" type="ORF">A3C24_02165</name>
</gene>
<keyword evidence="2" id="KW-0805">Transcription regulation</keyword>
<evidence type="ECO:0000256" key="2">
    <source>
        <dbReference type="ARBA" id="ARBA00023015"/>
    </source>
</evidence>
<dbReference type="InterPro" id="IPR029016">
    <property type="entry name" value="GAF-like_dom_sf"/>
</dbReference>
<organism evidence="6 7">
    <name type="scientific">Candidatus Roizmanbacteria bacterium RIFCSPHIGHO2_02_FULL_37_24</name>
    <dbReference type="NCBI Taxonomy" id="1802037"/>
    <lineage>
        <taxon>Bacteria</taxon>
        <taxon>Candidatus Roizmaniibacteriota</taxon>
    </lineage>
</organism>
<name>A0A1F7GZV5_9BACT</name>
<keyword evidence="4" id="KW-0804">Transcription</keyword>
<evidence type="ECO:0000256" key="1">
    <source>
        <dbReference type="ARBA" id="ARBA00022491"/>
    </source>
</evidence>
<dbReference type="InterPro" id="IPR036390">
    <property type="entry name" value="WH_DNA-bd_sf"/>
</dbReference>
<dbReference type="Gene3D" id="1.10.10.10">
    <property type="entry name" value="Winged helix-like DNA-binding domain superfamily/Winged helix DNA-binding domain"/>
    <property type="match status" value="1"/>
</dbReference>
<keyword evidence="1" id="KW-0678">Repressor</keyword>
<dbReference type="PANTHER" id="PTHR34824">
    <property type="entry name" value="HEAT-INDUCIBLE TRANSCRIPTION REPRESSOR HRCA"/>
    <property type="match status" value="1"/>
</dbReference>
<dbReference type="PANTHER" id="PTHR34824:SF1">
    <property type="entry name" value="HEAT-INDUCIBLE TRANSCRIPTION REPRESSOR HRCA"/>
    <property type="match status" value="1"/>
</dbReference>
<dbReference type="InterPro" id="IPR002571">
    <property type="entry name" value="HrcA"/>
</dbReference>
<evidence type="ECO:0000259" key="5">
    <source>
        <dbReference type="Pfam" id="PF01628"/>
    </source>
</evidence>
<accession>A0A1F7GZV5</accession>
<dbReference type="GO" id="GO:0045892">
    <property type="term" value="P:negative regulation of DNA-templated transcription"/>
    <property type="evidence" value="ECO:0007669"/>
    <property type="project" value="TreeGrafter"/>
</dbReference>
<evidence type="ECO:0000313" key="6">
    <source>
        <dbReference type="EMBL" id="OGK24323.1"/>
    </source>
</evidence>
<dbReference type="InterPro" id="IPR036388">
    <property type="entry name" value="WH-like_DNA-bd_sf"/>
</dbReference>